<reference evidence="1 2" key="1">
    <citation type="journal article" date="2019" name="Sci. Rep.">
        <title>Orb-weaving spider Araneus ventricosus genome elucidates the spidroin gene catalogue.</title>
        <authorList>
            <person name="Kono N."/>
            <person name="Nakamura H."/>
            <person name="Ohtoshi R."/>
            <person name="Moran D.A.P."/>
            <person name="Shinohara A."/>
            <person name="Yoshida Y."/>
            <person name="Fujiwara M."/>
            <person name="Mori M."/>
            <person name="Tomita M."/>
            <person name="Arakawa K."/>
        </authorList>
    </citation>
    <scope>NUCLEOTIDE SEQUENCE [LARGE SCALE GENOMIC DNA]</scope>
</reference>
<comment type="caution">
    <text evidence="1">The sequence shown here is derived from an EMBL/GenBank/DDBJ whole genome shotgun (WGS) entry which is preliminary data.</text>
</comment>
<dbReference type="Proteomes" id="UP000499080">
    <property type="component" value="Unassembled WGS sequence"/>
</dbReference>
<keyword evidence="2" id="KW-1185">Reference proteome</keyword>
<proteinExistence type="predicted"/>
<dbReference type="EMBL" id="BGPR01020925">
    <property type="protein sequence ID" value="GBN85753.1"/>
    <property type="molecule type" value="Genomic_DNA"/>
</dbReference>
<gene>
    <name evidence="1" type="ORF">AVEN_26389_1</name>
</gene>
<protein>
    <submittedName>
        <fullName evidence="1">Uncharacterized protein</fullName>
    </submittedName>
</protein>
<organism evidence="1 2">
    <name type="scientific">Araneus ventricosus</name>
    <name type="common">Orbweaver spider</name>
    <name type="synonym">Epeira ventricosa</name>
    <dbReference type="NCBI Taxonomy" id="182803"/>
    <lineage>
        <taxon>Eukaryota</taxon>
        <taxon>Metazoa</taxon>
        <taxon>Ecdysozoa</taxon>
        <taxon>Arthropoda</taxon>
        <taxon>Chelicerata</taxon>
        <taxon>Arachnida</taxon>
        <taxon>Araneae</taxon>
        <taxon>Araneomorphae</taxon>
        <taxon>Entelegynae</taxon>
        <taxon>Araneoidea</taxon>
        <taxon>Araneidae</taxon>
        <taxon>Araneus</taxon>
    </lineage>
</organism>
<evidence type="ECO:0000313" key="2">
    <source>
        <dbReference type="Proteomes" id="UP000499080"/>
    </source>
</evidence>
<evidence type="ECO:0000313" key="1">
    <source>
        <dbReference type="EMBL" id="GBN85753.1"/>
    </source>
</evidence>
<dbReference type="AlphaFoldDB" id="A0A4Y2SD58"/>
<name>A0A4Y2SD58_ARAVE</name>
<sequence>MWVKHVSLLEHGMHFLPRTYTHPTDREPFAVLSSGVYSGDNVNVHPSVRVHLNTYMCTHVHVCSGFKSKDSDFASDHHAADIRRVYLVIIVNQLVAT</sequence>
<accession>A0A4Y2SD58</accession>